<evidence type="ECO:0000313" key="16">
    <source>
        <dbReference type="Proteomes" id="UP000460718"/>
    </source>
</evidence>
<evidence type="ECO:0000313" key="7">
    <source>
        <dbReference type="EMBL" id="KAE9217487.1"/>
    </source>
</evidence>
<evidence type="ECO:0000313" key="3">
    <source>
        <dbReference type="EMBL" id="KAE9100248.1"/>
    </source>
</evidence>
<dbReference type="Proteomes" id="UP000440367">
    <property type="component" value="Unassembled WGS sequence"/>
</dbReference>
<evidence type="ECO:0000313" key="17">
    <source>
        <dbReference type="Proteomes" id="UP000476176"/>
    </source>
</evidence>
<evidence type="ECO:0000313" key="5">
    <source>
        <dbReference type="EMBL" id="KAE9140428.1"/>
    </source>
</evidence>
<evidence type="ECO:0000313" key="2">
    <source>
        <dbReference type="EMBL" id="KAE9002480.1"/>
    </source>
</evidence>
<evidence type="ECO:0000313" key="15">
    <source>
        <dbReference type="Proteomes" id="UP000441208"/>
    </source>
</evidence>
<protein>
    <submittedName>
        <fullName evidence="3">Uncharacterized protein</fullName>
    </submittedName>
</protein>
<dbReference type="Proteomes" id="UP000476176">
    <property type="component" value="Unassembled WGS sequence"/>
</dbReference>
<dbReference type="EMBL" id="QXGB01001017">
    <property type="protein sequence ID" value="KAE9198873.1"/>
    <property type="molecule type" value="Genomic_DNA"/>
</dbReference>
<reference evidence="10 11" key="1">
    <citation type="submission" date="2018-08" db="EMBL/GenBank/DDBJ databases">
        <title>Genomic investigation of the strawberry pathogen Phytophthora fragariae indicates pathogenicity is determined by transcriptional variation in three key races.</title>
        <authorList>
            <person name="Adams T.M."/>
            <person name="Armitage A.D."/>
            <person name="Sobczyk M.K."/>
            <person name="Bates H.J."/>
            <person name="Dunwell J.M."/>
            <person name="Nellist C.F."/>
            <person name="Harrison R.J."/>
        </authorList>
    </citation>
    <scope>NUCLEOTIDE SEQUENCE [LARGE SCALE GENOMIC DNA]</scope>
    <source>
        <strain evidence="9 12">A4</strain>
        <strain evidence="8 13">BC-1</strain>
        <strain evidence="7 17">BC-23</strain>
        <strain evidence="6 11">NOV-27</strain>
        <strain evidence="5 14">NOV-5</strain>
        <strain evidence="3 15">NOV-71</strain>
        <strain evidence="1 10">NOV-9</strain>
        <strain evidence="4 18">ONT-3</strain>
        <strain evidence="2 16">SCRP245</strain>
    </source>
</reference>
<dbReference type="EMBL" id="QXFX01000853">
    <property type="protein sequence ID" value="KAE9102548.1"/>
    <property type="molecule type" value="Genomic_DNA"/>
</dbReference>
<dbReference type="EMBL" id="QXFW01000811">
    <property type="protein sequence ID" value="KAE9002480.1"/>
    <property type="molecule type" value="Genomic_DNA"/>
</dbReference>
<organism evidence="3 15">
    <name type="scientific">Phytophthora fragariae</name>
    <dbReference type="NCBI Taxonomy" id="53985"/>
    <lineage>
        <taxon>Eukaryota</taxon>
        <taxon>Sar</taxon>
        <taxon>Stramenopiles</taxon>
        <taxon>Oomycota</taxon>
        <taxon>Peronosporomycetes</taxon>
        <taxon>Peronosporales</taxon>
        <taxon>Peronosporaceae</taxon>
        <taxon>Phytophthora</taxon>
    </lineage>
</organism>
<evidence type="ECO:0000313" key="18">
    <source>
        <dbReference type="Proteomes" id="UP000488956"/>
    </source>
</evidence>
<dbReference type="Proteomes" id="UP000429523">
    <property type="component" value="Unassembled WGS sequence"/>
</dbReference>
<comment type="caution">
    <text evidence="3">The sequence shown here is derived from an EMBL/GenBank/DDBJ whole genome shotgun (WGS) entry which is preliminary data.</text>
</comment>
<dbReference type="Proteomes" id="UP000441208">
    <property type="component" value="Unassembled WGS sequence"/>
</dbReference>
<evidence type="ECO:0000313" key="14">
    <source>
        <dbReference type="Proteomes" id="UP000440732"/>
    </source>
</evidence>
<proteinExistence type="predicted"/>
<dbReference type="Proteomes" id="UP000437068">
    <property type="component" value="Unassembled WGS sequence"/>
</dbReference>
<accession>A0A6A3RP79</accession>
<evidence type="ECO:0000313" key="12">
    <source>
        <dbReference type="Proteomes" id="UP000437068"/>
    </source>
</evidence>
<dbReference type="Proteomes" id="UP000488956">
    <property type="component" value="Unassembled WGS sequence"/>
</dbReference>
<evidence type="ECO:0000313" key="8">
    <source>
        <dbReference type="EMBL" id="KAE9219970.1"/>
    </source>
</evidence>
<name>A0A6A3RP79_9STRA</name>
<evidence type="ECO:0000313" key="10">
    <source>
        <dbReference type="Proteomes" id="UP000429523"/>
    </source>
</evidence>
<evidence type="ECO:0000313" key="9">
    <source>
        <dbReference type="EMBL" id="KAE9305886.1"/>
    </source>
</evidence>
<dbReference type="Proteomes" id="UP000460718">
    <property type="component" value="Unassembled WGS sequence"/>
</dbReference>
<evidence type="ECO:0000313" key="4">
    <source>
        <dbReference type="EMBL" id="KAE9102548.1"/>
    </source>
</evidence>
<dbReference type="EMBL" id="QXGA01000808">
    <property type="protein sequence ID" value="KAE9140428.1"/>
    <property type="molecule type" value="Genomic_DNA"/>
</dbReference>
<evidence type="ECO:0000313" key="1">
    <source>
        <dbReference type="EMBL" id="KAE8932627.1"/>
    </source>
</evidence>
<gene>
    <name evidence="9" type="ORF">PF001_g12402</name>
    <name evidence="8" type="ORF">PF002_g16032</name>
    <name evidence="7" type="ORF">PF004_g14142</name>
    <name evidence="6" type="ORF">PF005_g15966</name>
    <name evidence="5" type="ORF">PF006_g13536</name>
    <name evidence="3" type="ORF">PF007_g15597</name>
    <name evidence="1" type="ORF">PF009_g17345</name>
    <name evidence="4" type="ORF">PF010_g14068</name>
    <name evidence="2" type="ORF">PF011_g13295</name>
</gene>
<dbReference type="Proteomes" id="UP000433483">
    <property type="component" value="Unassembled WGS sequence"/>
</dbReference>
<dbReference type="EMBL" id="QXGD01000929">
    <property type="protein sequence ID" value="KAE9219970.1"/>
    <property type="molecule type" value="Genomic_DNA"/>
</dbReference>
<dbReference type="OrthoDB" id="112769at2759"/>
<dbReference type="AlphaFoldDB" id="A0A6A3RP79"/>
<dbReference type="EMBL" id="QXGE01000686">
    <property type="protein sequence ID" value="KAE9305886.1"/>
    <property type="molecule type" value="Genomic_DNA"/>
</dbReference>
<dbReference type="Proteomes" id="UP000440732">
    <property type="component" value="Unassembled WGS sequence"/>
</dbReference>
<keyword evidence="11" id="KW-1185">Reference proteome</keyword>
<dbReference type="EMBL" id="QXGC01000890">
    <property type="protein sequence ID" value="KAE9217487.1"/>
    <property type="molecule type" value="Genomic_DNA"/>
</dbReference>
<sequence>MTKAHVQLLPSGKRGARVSSVESTALTHEGEFITVHFKGKKHEWKWQYFNLLRRLTAIASACLYVYFSMTASWWAIQVLSGAHNPTETLRVFTSSLIKGYMGDGLINDSPLVRDVLGGDTTPRDYVLFLESAVKTSTKGCSGLPLFNSAIYSYEFLKPGYLDQGLIATDDTR</sequence>
<evidence type="ECO:0000313" key="13">
    <source>
        <dbReference type="Proteomes" id="UP000440367"/>
    </source>
</evidence>
<evidence type="ECO:0000313" key="11">
    <source>
        <dbReference type="Proteomes" id="UP000433483"/>
    </source>
</evidence>
<dbReference type="EMBL" id="QXGF01001097">
    <property type="protein sequence ID" value="KAE8932627.1"/>
    <property type="molecule type" value="Genomic_DNA"/>
</dbReference>
<dbReference type="EMBL" id="QXFZ01000960">
    <property type="protein sequence ID" value="KAE9100248.1"/>
    <property type="molecule type" value="Genomic_DNA"/>
</dbReference>
<evidence type="ECO:0000313" key="6">
    <source>
        <dbReference type="EMBL" id="KAE9198873.1"/>
    </source>
</evidence>